<dbReference type="AlphaFoldDB" id="B8ILU9"/>
<sequence length="71" mass="8188">MSVEQREFYASSNGDVWLLVREEGTADWRVRHQANAASGGHVTELPLAAFLVQSEHKPEHEEFLRILEHFQ</sequence>
<evidence type="ECO:0000313" key="1">
    <source>
        <dbReference type="EMBL" id="ACL62074.1"/>
    </source>
</evidence>
<dbReference type="KEGG" id="mno:Mnod_7335"/>
<dbReference type="STRING" id="460265.Mnod_7335"/>
<accession>B8ILU9</accession>
<keyword evidence="2" id="KW-1185">Reference proteome</keyword>
<dbReference type="RefSeq" id="WP_015933633.1">
    <property type="nucleotide sequence ID" value="NC_011894.1"/>
</dbReference>
<proteinExistence type="predicted"/>
<gene>
    <name evidence="1" type="ordered locus">Mnod_7335</name>
</gene>
<dbReference type="EMBL" id="CP001349">
    <property type="protein sequence ID" value="ACL62074.1"/>
    <property type="molecule type" value="Genomic_DNA"/>
</dbReference>
<name>B8ILU9_METNO</name>
<dbReference type="Proteomes" id="UP000008207">
    <property type="component" value="Chromosome"/>
</dbReference>
<reference evidence="1 2" key="1">
    <citation type="submission" date="2009-01" db="EMBL/GenBank/DDBJ databases">
        <title>Complete sequence of chromosome of Methylobacterium nodulans ORS 2060.</title>
        <authorList>
            <consortium name="US DOE Joint Genome Institute"/>
            <person name="Lucas S."/>
            <person name="Copeland A."/>
            <person name="Lapidus A."/>
            <person name="Glavina del Rio T."/>
            <person name="Dalin E."/>
            <person name="Tice H."/>
            <person name="Bruce D."/>
            <person name="Goodwin L."/>
            <person name="Pitluck S."/>
            <person name="Sims D."/>
            <person name="Brettin T."/>
            <person name="Detter J.C."/>
            <person name="Han C."/>
            <person name="Larimer F."/>
            <person name="Land M."/>
            <person name="Hauser L."/>
            <person name="Kyrpides N."/>
            <person name="Ivanova N."/>
            <person name="Marx C.J."/>
            <person name="Richardson P."/>
        </authorList>
    </citation>
    <scope>NUCLEOTIDE SEQUENCE [LARGE SCALE GENOMIC DNA]</scope>
    <source>
        <strain evidence="2">LMG 21967 / CNCM I-2342 / ORS 2060</strain>
    </source>
</reference>
<protein>
    <submittedName>
        <fullName evidence="1">Uncharacterized protein</fullName>
    </submittedName>
</protein>
<evidence type="ECO:0000313" key="2">
    <source>
        <dbReference type="Proteomes" id="UP000008207"/>
    </source>
</evidence>
<dbReference type="HOGENOM" id="CLU_2647376_0_0_5"/>
<dbReference type="OrthoDB" id="7869524at2"/>
<organism evidence="1 2">
    <name type="scientific">Methylobacterium nodulans (strain LMG 21967 / CNCM I-2342 / ORS 2060)</name>
    <dbReference type="NCBI Taxonomy" id="460265"/>
    <lineage>
        <taxon>Bacteria</taxon>
        <taxon>Pseudomonadati</taxon>
        <taxon>Pseudomonadota</taxon>
        <taxon>Alphaproteobacteria</taxon>
        <taxon>Hyphomicrobiales</taxon>
        <taxon>Methylobacteriaceae</taxon>
        <taxon>Methylobacterium</taxon>
    </lineage>
</organism>